<feature type="region of interest" description="Disordered" evidence="1">
    <location>
        <begin position="49"/>
        <end position="72"/>
    </location>
</feature>
<accession>A0A0M3I2G6</accession>
<keyword evidence="2" id="KW-1185">Reference proteome</keyword>
<evidence type="ECO:0000313" key="2">
    <source>
        <dbReference type="Proteomes" id="UP000036681"/>
    </source>
</evidence>
<protein>
    <submittedName>
        <fullName evidence="3">Uncharacterized protein</fullName>
    </submittedName>
</protein>
<dbReference type="AlphaFoldDB" id="A0A0M3I2G6"/>
<reference evidence="3" key="1">
    <citation type="submission" date="2017-02" db="UniProtKB">
        <authorList>
            <consortium name="WormBaseParasite"/>
        </authorList>
    </citation>
    <scope>IDENTIFICATION</scope>
</reference>
<evidence type="ECO:0000256" key="1">
    <source>
        <dbReference type="SAM" id="MobiDB-lite"/>
    </source>
</evidence>
<evidence type="ECO:0000313" key="3">
    <source>
        <dbReference type="WBParaSite" id="ALUE_0001068501-mRNA-1"/>
    </source>
</evidence>
<sequence length="72" mass="7999">MVPTIETILVDKCLPTTSARLLPYCVSVINCSPLYLCRLAVYSTAFDKGRRSSRRPGRLDKPSGSDLTHMRA</sequence>
<proteinExistence type="predicted"/>
<dbReference type="Proteomes" id="UP000036681">
    <property type="component" value="Unplaced"/>
</dbReference>
<name>A0A0M3I2G6_ASCLU</name>
<organism evidence="2 3">
    <name type="scientific">Ascaris lumbricoides</name>
    <name type="common">Giant roundworm</name>
    <dbReference type="NCBI Taxonomy" id="6252"/>
    <lineage>
        <taxon>Eukaryota</taxon>
        <taxon>Metazoa</taxon>
        <taxon>Ecdysozoa</taxon>
        <taxon>Nematoda</taxon>
        <taxon>Chromadorea</taxon>
        <taxon>Rhabditida</taxon>
        <taxon>Spirurina</taxon>
        <taxon>Ascaridomorpha</taxon>
        <taxon>Ascaridoidea</taxon>
        <taxon>Ascarididae</taxon>
        <taxon>Ascaris</taxon>
    </lineage>
</organism>
<dbReference type="WBParaSite" id="ALUE_0001068501-mRNA-1">
    <property type="protein sequence ID" value="ALUE_0001068501-mRNA-1"/>
    <property type="gene ID" value="ALUE_0001068501"/>
</dbReference>